<dbReference type="AlphaFoldDB" id="A0A9R1VTH7"/>
<name>A0A9R1VTH7_LACSA</name>
<gene>
    <name evidence="1" type="ORF">LSAT_V11C400174970</name>
</gene>
<evidence type="ECO:0000313" key="1">
    <source>
        <dbReference type="EMBL" id="KAJ0210657.1"/>
    </source>
</evidence>
<dbReference type="Proteomes" id="UP000235145">
    <property type="component" value="Unassembled WGS sequence"/>
</dbReference>
<comment type="caution">
    <text evidence="1">The sequence shown here is derived from an EMBL/GenBank/DDBJ whole genome shotgun (WGS) entry which is preliminary data.</text>
</comment>
<keyword evidence="2" id="KW-1185">Reference proteome</keyword>
<proteinExistence type="predicted"/>
<reference evidence="1 2" key="1">
    <citation type="journal article" date="2017" name="Nat. Commun.">
        <title>Genome assembly with in vitro proximity ligation data and whole-genome triplication in lettuce.</title>
        <authorList>
            <person name="Reyes-Chin-Wo S."/>
            <person name="Wang Z."/>
            <person name="Yang X."/>
            <person name="Kozik A."/>
            <person name="Arikit S."/>
            <person name="Song C."/>
            <person name="Xia L."/>
            <person name="Froenicke L."/>
            <person name="Lavelle D.O."/>
            <person name="Truco M.J."/>
            <person name="Xia R."/>
            <person name="Zhu S."/>
            <person name="Xu C."/>
            <person name="Xu H."/>
            <person name="Xu X."/>
            <person name="Cox K."/>
            <person name="Korf I."/>
            <person name="Meyers B.C."/>
            <person name="Michelmore R.W."/>
        </authorList>
    </citation>
    <scope>NUCLEOTIDE SEQUENCE [LARGE SCALE GENOMIC DNA]</scope>
    <source>
        <strain evidence="2">cv. Salinas</strain>
        <tissue evidence="1">Seedlings</tissue>
    </source>
</reference>
<organism evidence="1 2">
    <name type="scientific">Lactuca sativa</name>
    <name type="common">Garden lettuce</name>
    <dbReference type="NCBI Taxonomy" id="4236"/>
    <lineage>
        <taxon>Eukaryota</taxon>
        <taxon>Viridiplantae</taxon>
        <taxon>Streptophyta</taxon>
        <taxon>Embryophyta</taxon>
        <taxon>Tracheophyta</taxon>
        <taxon>Spermatophyta</taxon>
        <taxon>Magnoliopsida</taxon>
        <taxon>eudicotyledons</taxon>
        <taxon>Gunneridae</taxon>
        <taxon>Pentapetalae</taxon>
        <taxon>asterids</taxon>
        <taxon>campanulids</taxon>
        <taxon>Asterales</taxon>
        <taxon>Asteraceae</taxon>
        <taxon>Cichorioideae</taxon>
        <taxon>Cichorieae</taxon>
        <taxon>Lactucinae</taxon>
        <taxon>Lactuca</taxon>
    </lineage>
</organism>
<protein>
    <submittedName>
        <fullName evidence="1">Uncharacterized protein</fullName>
    </submittedName>
</protein>
<dbReference type="EMBL" id="NBSK02000004">
    <property type="protein sequence ID" value="KAJ0210657.1"/>
    <property type="molecule type" value="Genomic_DNA"/>
</dbReference>
<accession>A0A9R1VTH7</accession>
<evidence type="ECO:0000313" key="2">
    <source>
        <dbReference type="Proteomes" id="UP000235145"/>
    </source>
</evidence>
<sequence>MTINVIFIFHSGLLQFLTWKDFLRMILEEDLRKEHGGNDSLMATLLQHGVFHINGYATHNGFVYVSLYFQTNITTPFGYYYLHNVILTKHVCHINKEK</sequence>